<dbReference type="Pfam" id="PF26138">
    <property type="entry name" value="DUF8040"/>
    <property type="match status" value="1"/>
</dbReference>
<dbReference type="InterPro" id="IPR045249">
    <property type="entry name" value="HARBI1-like"/>
</dbReference>
<gene>
    <name evidence="10" type="ORF">SASPL_141456</name>
</gene>
<dbReference type="InterPro" id="IPR058353">
    <property type="entry name" value="DUF8040"/>
</dbReference>
<keyword evidence="5" id="KW-0479">Metal-binding</keyword>
<dbReference type="GO" id="GO:0005634">
    <property type="term" value="C:nucleus"/>
    <property type="evidence" value="ECO:0007669"/>
    <property type="project" value="UniProtKB-SubCell"/>
</dbReference>
<keyword evidence="6" id="KW-0378">Hydrolase</keyword>
<evidence type="ECO:0000256" key="7">
    <source>
        <dbReference type="ARBA" id="ARBA00023242"/>
    </source>
</evidence>
<dbReference type="Proteomes" id="UP000298416">
    <property type="component" value="Unassembled WGS sequence"/>
</dbReference>
<evidence type="ECO:0000256" key="2">
    <source>
        <dbReference type="ARBA" id="ARBA00004123"/>
    </source>
</evidence>
<evidence type="ECO:0000259" key="9">
    <source>
        <dbReference type="Pfam" id="PF26138"/>
    </source>
</evidence>
<protein>
    <recommendedName>
        <fullName evidence="12">DDE Tnp4 domain-containing protein</fullName>
    </recommendedName>
</protein>
<reference evidence="10" key="1">
    <citation type="submission" date="2018-01" db="EMBL/GenBank/DDBJ databases">
        <authorList>
            <person name="Mao J.F."/>
        </authorList>
    </citation>
    <scope>NUCLEOTIDE SEQUENCE</scope>
    <source>
        <strain evidence="10">Huo1</strain>
        <tissue evidence="10">Leaf</tissue>
    </source>
</reference>
<dbReference type="GO" id="GO:0016787">
    <property type="term" value="F:hydrolase activity"/>
    <property type="evidence" value="ECO:0007669"/>
    <property type="project" value="UniProtKB-KW"/>
</dbReference>
<name>A0A8X8WRP2_SALSN</name>
<comment type="similarity">
    <text evidence="3">Belongs to the HARBI1 family.</text>
</comment>
<comment type="cofactor">
    <cofactor evidence="1">
        <name>a divalent metal cation</name>
        <dbReference type="ChEBI" id="CHEBI:60240"/>
    </cofactor>
</comment>
<evidence type="ECO:0000313" key="11">
    <source>
        <dbReference type="Proteomes" id="UP000298416"/>
    </source>
</evidence>
<evidence type="ECO:0000313" key="10">
    <source>
        <dbReference type="EMBL" id="KAG6399968.1"/>
    </source>
</evidence>
<dbReference type="PANTHER" id="PTHR22930">
    <property type="match status" value="1"/>
</dbReference>
<evidence type="ECO:0000256" key="4">
    <source>
        <dbReference type="ARBA" id="ARBA00022722"/>
    </source>
</evidence>
<dbReference type="AlphaFoldDB" id="A0A8X8WRP2"/>
<reference evidence="10" key="2">
    <citation type="submission" date="2020-08" db="EMBL/GenBank/DDBJ databases">
        <title>Plant Genome Project.</title>
        <authorList>
            <person name="Zhang R.-G."/>
        </authorList>
    </citation>
    <scope>NUCLEOTIDE SEQUENCE</scope>
    <source>
        <strain evidence="10">Huo1</strain>
        <tissue evidence="10">Leaf</tissue>
    </source>
</reference>
<feature type="domain" description="DUF8040" evidence="9">
    <location>
        <begin position="100"/>
        <end position="183"/>
    </location>
</feature>
<sequence length="341" mass="39404">MKLLEYEDRRAKLQLATSLHEADKAEWRNITQKVDREGEESTPVLILLEQVLKNLRINLLLVSMLLTMIRPNPNKRKRGGRDAPEKLIESIPYHVKQLDRLVRVNDKSCIDNLRMDRNTFGRLCRLLRDRVGLIDQKFVTVEEQVAMFLCILSHHKKTRIVGHNFMRSSQTVSKYMHIVLRGILTLNEVFLVKPEPVDDACTDPRWSWFKGCLGALEGTYINVRVPIADTPRYRNRKGQVTTNTLAVCDRRLRFVYVLPGWEGSAGDSRILRDAISRPLGLKVPKGVNFLFFIDNAKHKYDYIFDNEEPVVHTINVVSPTALWTKKRDDLAAAMWGQRMNG</sequence>
<dbReference type="Pfam" id="PF13359">
    <property type="entry name" value="DDE_Tnp_4"/>
    <property type="match status" value="1"/>
</dbReference>
<evidence type="ECO:0008006" key="12">
    <source>
        <dbReference type="Google" id="ProtNLM"/>
    </source>
</evidence>
<dbReference type="GO" id="GO:0004518">
    <property type="term" value="F:nuclease activity"/>
    <property type="evidence" value="ECO:0007669"/>
    <property type="project" value="UniProtKB-KW"/>
</dbReference>
<dbReference type="EMBL" id="PNBA02000015">
    <property type="protein sequence ID" value="KAG6399968.1"/>
    <property type="molecule type" value="Genomic_DNA"/>
</dbReference>
<dbReference type="PANTHER" id="PTHR22930:SF281">
    <property type="entry name" value="NUCLEASE"/>
    <property type="match status" value="1"/>
</dbReference>
<evidence type="ECO:0000256" key="1">
    <source>
        <dbReference type="ARBA" id="ARBA00001968"/>
    </source>
</evidence>
<proteinExistence type="inferred from homology"/>
<dbReference type="InterPro" id="IPR027806">
    <property type="entry name" value="HARBI1_dom"/>
</dbReference>
<keyword evidence="4" id="KW-0540">Nuclease</keyword>
<keyword evidence="7" id="KW-0539">Nucleus</keyword>
<comment type="caution">
    <text evidence="10">The sequence shown here is derived from an EMBL/GenBank/DDBJ whole genome shotgun (WGS) entry which is preliminary data.</text>
</comment>
<keyword evidence="11" id="KW-1185">Reference proteome</keyword>
<evidence type="ECO:0000256" key="6">
    <source>
        <dbReference type="ARBA" id="ARBA00022801"/>
    </source>
</evidence>
<dbReference type="GO" id="GO:0046872">
    <property type="term" value="F:metal ion binding"/>
    <property type="evidence" value="ECO:0007669"/>
    <property type="project" value="UniProtKB-KW"/>
</dbReference>
<comment type="subcellular location">
    <subcellularLocation>
        <location evidence="2">Nucleus</location>
    </subcellularLocation>
</comment>
<organism evidence="10">
    <name type="scientific">Salvia splendens</name>
    <name type="common">Scarlet sage</name>
    <dbReference type="NCBI Taxonomy" id="180675"/>
    <lineage>
        <taxon>Eukaryota</taxon>
        <taxon>Viridiplantae</taxon>
        <taxon>Streptophyta</taxon>
        <taxon>Embryophyta</taxon>
        <taxon>Tracheophyta</taxon>
        <taxon>Spermatophyta</taxon>
        <taxon>Magnoliopsida</taxon>
        <taxon>eudicotyledons</taxon>
        <taxon>Gunneridae</taxon>
        <taxon>Pentapetalae</taxon>
        <taxon>asterids</taxon>
        <taxon>lamiids</taxon>
        <taxon>Lamiales</taxon>
        <taxon>Lamiaceae</taxon>
        <taxon>Nepetoideae</taxon>
        <taxon>Mentheae</taxon>
        <taxon>Salviinae</taxon>
        <taxon>Salvia</taxon>
        <taxon>Salvia subgen. Calosphace</taxon>
        <taxon>core Calosphace</taxon>
    </lineage>
</organism>
<evidence type="ECO:0000259" key="8">
    <source>
        <dbReference type="Pfam" id="PF13359"/>
    </source>
</evidence>
<feature type="domain" description="DDE Tnp4" evidence="8">
    <location>
        <begin position="217"/>
        <end position="273"/>
    </location>
</feature>
<evidence type="ECO:0000256" key="3">
    <source>
        <dbReference type="ARBA" id="ARBA00006958"/>
    </source>
</evidence>
<accession>A0A8X8WRP2</accession>
<evidence type="ECO:0000256" key="5">
    <source>
        <dbReference type="ARBA" id="ARBA00022723"/>
    </source>
</evidence>